<protein>
    <submittedName>
        <fullName evidence="2">Uncharacterized protein</fullName>
    </submittedName>
</protein>
<gene>
    <name evidence="2" type="ORF">BDK51DRAFT_43208</name>
</gene>
<organism evidence="2 3">
    <name type="scientific">Blyttiomyces helicus</name>
    <dbReference type="NCBI Taxonomy" id="388810"/>
    <lineage>
        <taxon>Eukaryota</taxon>
        <taxon>Fungi</taxon>
        <taxon>Fungi incertae sedis</taxon>
        <taxon>Chytridiomycota</taxon>
        <taxon>Chytridiomycota incertae sedis</taxon>
        <taxon>Chytridiomycetes</taxon>
        <taxon>Chytridiomycetes incertae sedis</taxon>
        <taxon>Blyttiomyces</taxon>
    </lineage>
</organism>
<reference evidence="3" key="1">
    <citation type="journal article" date="2018" name="Nat. Microbiol.">
        <title>Leveraging single-cell genomics to expand the fungal tree of life.</title>
        <authorList>
            <person name="Ahrendt S.R."/>
            <person name="Quandt C.A."/>
            <person name="Ciobanu D."/>
            <person name="Clum A."/>
            <person name="Salamov A."/>
            <person name="Andreopoulos B."/>
            <person name="Cheng J.F."/>
            <person name="Woyke T."/>
            <person name="Pelin A."/>
            <person name="Henrissat B."/>
            <person name="Reynolds N.K."/>
            <person name="Benny G.L."/>
            <person name="Smith M.E."/>
            <person name="James T.Y."/>
            <person name="Grigoriev I.V."/>
        </authorList>
    </citation>
    <scope>NUCLEOTIDE SEQUENCE [LARGE SCALE GENOMIC DNA]</scope>
</reference>
<feature type="compositionally biased region" description="Low complexity" evidence="1">
    <location>
        <begin position="148"/>
        <end position="157"/>
    </location>
</feature>
<dbReference type="EMBL" id="KZ996899">
    <property type="protein sequence ID" value="RKO88166.1"/>
    <property type="molecule type" value="Genomic_DNA"/>
</dbReference>
<evidence type="ECO:0000313" key="2">
    <source>
        <dbReference type="EMBL" id="RKO88166.1"/>
    </source>
</evidence>
<feature type="compositionally biased region" description="Basic and acidic residues" evidence="1">
    <location>
        <begin position="60"/>
        <end position="76"/>
    </location>
</feature>
<feature type="compositionally biased region" description="Basic and acidic residues" evidence="1">
    <location>
        <begin position="127"/>
        <end position="145"/>
    </location>
</feature>
<dbReference type="AlphaFoldDB" id="A0A4P9WCS1"/>
<feature type="compositionally biased region" description="Basic residues" evidence="1">
    <location>
        <begin position="40"/>
        <end position="59"/>
    </location>
</feature>
<name>A0A4P9WCS1_9FUNG</name>
<sequence length="184" mass="19829">MAPYPITPLKIDTKLNIASSTATVVPYPLHPKAGKDRNGRRQLRQPPRKPHHAGPRRARGLLDRNNPDPPRGDRQVAIDGEPAPSHPRTPSHLQRHPDAQRPQQPDPSSSSSRSSVDSIGSVNIVIDDGRKGRGDGRKGSGDARSKSRSPSKSPGSPTTLAVPSFNIEGPLATAARRRPSIELM</sequence>
<dbReference type="Proteomes" id="UP000269721">
    <property type="component" value="Unassembled WGS sequence"/>
</dbReference>
<feature type="region of interest" description="Disordered" evidence="1">
    <location>
        <begin position="20"/>
        <end position="184"/>
    </location>
</feature>
<evidence type="ECO:0000256" key="1">
    <source>
        <dbReference type="SAM" id="MobiDB-lite"/>
    </source>
</evidence>
<evidence type="ECO:0000313" key="3">
    <source>
        <dbReference type="Proteomes" id="UP000269721"/>
    </source>
</evidence>
<keyword evidence="3" id="KW-1185">Reference proteome</keyword>
<accession>A0A4P9WCS1</accession>
<feature type="compositionally biased region" description="Low complexity" evidence="1">
    <location>
        <begin position="100"/>
        <end position="118"/>
    </location>
</feature>
<proteinExistence type="predicted"/>